<feature type="domain" description="WYL" evidence="1">
    <location>
        <begin position="151"/>
        <end position="214"/>
    </location>
</feature>
<dbReference type="PANTHER" id="PTHR34580:SF1">
    <property type="entry name" value="PROTEIN PAFC"/>
    <property type="match status" value="1"/>
</dbReference>
<dbReference type="AlphaFoldDB" id="A0A062XUJ6"/>
<dbReference type="Pfam" id="PF13280">
    <property type="entry name" value="WYL"/>
    <property type="match status" value="1"/>
</dbReference>
<dbReference type="SUPFAM" id="SSF46785">
    <property type="entry name" value="Winged helix' DNA-binding domain"/>
    <property type="match status" value="1"/>
</dbReference>
<dbReference type="InterPro" id="IPR036390">
    <property type="entry name" value="WH_DNA-bd_sf"/>
</dbReference>
<evidence type="ECO:0000313" key="3">
    <source>
        <dbReference type="EMBL" id="KDA53044.1"/>
    </source>
</evidence>
<gene>
    <name evidence="3" type="ORF">EG19_07985</name>
</gene>
<dbReference type="InterPro" id="IPR051534">
    <property type="entry name" value="CBASS_pafABC_assoc_protein"/>
</dbReference>
<dbReference type="PANTHER" id="PTHR34580">
    <property type="match status" value="1"/>
</dbReference>
<keyword evidence="4" id="KW-1185">Reference proteome</keyword>
<comment type="caution">
    <text evidence="3">The sequence shown here is derived from an EMBL/GenBank/DDBJ whole genome shotgun (WGS) entry which is preliminary data.</text>
</comment>
<organism evidence="3 4">
    <name type="scientific">Thermoanaerobaculum aquaticum</name>
    <dbReference type="NCBI Taxonomy" id="1312852"/>
    <lineage>
        <taxon>Bacteria</taxon>
        <taxon>Pseudomonadati</taxon>
        <taxon>Acidobacteriota</taxon>
        <taxon>Thermoanaerobaculia</taxon>
        <taxon>Thermoanaerobaculales</taxon>
        <taxon>Thermoanaerobaculaceae</taxon>
        <taxon>Thermoanaerobaculum</taxon>
    </lineage>
</organism>
<sequence length="327" mass="37255">MVFADALSKASRLVELQILFARSPQKTFRTKELAGRLGVAPRTVRQYLTELSTTGKLPIFHDGRGWRLVPHARLEVGPLKFELSEATAVYLAARLLLRHSDEPNPAVREAVRRLSVVVPEDLGRFMEHLAERTSADPQHPFAAAFRAFAYGWALRRVVDCVYHPLGRPEPFRCRFHPYLLEPALWGLSLYAVGFSELHGAIRIFKLERVQAATVTEENFPTVEMKALLDKLEQSWDVWLADESDVVVRLRFDPEVSRIVEETRWHPSQENRLLPDGSVEVSFFLTPSVPFVNWILSWGAHCQVLEPPSLREELASTLRQAAKLYEAP</sequence>
<accession>A0A062XUJ6</accession>
<dbReference type="Pfam" id="PF25583">
    <property type="entry name" value="WCX"/>
    <property type="match status" value="1"/>
</dbReference>
<evidence type="ECO:0000313" key="4">
    <source>
        <dbReference type="Proteomes" id="UP000027284"/>
    </source>
</evidence>
<name>A0A062XUJ6_9BACT</name>
<dbReference type="Proteomes" id="UP000027284">
    <property type="component" value="Unassembled WGS sequence"/>
</dbReference>
<protein>
    <submittedName>
        <fullName evidence="3">Uncharacterized protein</fullName>
    </submittedName>
</protein>
<evidence type="ECO:0000259" key="1">
    <source>
        <dbReference type="Pfam" id="PF13280"/>
    </source>
</evidence>
<dbReference type="OrthoDB" id="9815009at2"/>
<dbReference type="RefSeq" id="WP_038050299.1">
    <property type="nucleotide sequence ID" value="NZ_JMFG01000035.1"/>
</dbReference>
<dbReference type="STRING" id="1312852.EG19_07985"/>
<feature type="domain" description="WCX" evidence="2">
    <location>
        <begin position="245"/>
        <end position="321"/>
    </location>
</feature>
<dbReference type="InterPro" id="IPR057727">
    <property type="entry name" value="WCX_dom"/>
</dbReference>
<evidence type="ECO:0000259" key="2">
    <source>
        <dbReference type="Pfam" id="PF25583"/>
    </source>
</evidence>
<dbReference type="EMBL" id="JMFG01000035">
    <property type="protein sequence ID" value="KDA53044.1"/>
    <property type="molecule type" value="Genomic_DNA"/>
</dbReference>
<proteinExistence type="predicted"/>
<reference evidence="3 4" key="1">
    <citation type="submission" date="2014-04" db="EMBL/GenBank/DDBJ databases">
        <title>The Genome Sequence of Thermoanaerobaculum aquaticum MP-01, The First Cultivated Group 23 Acidobacterium.</title>
        <authorList>
            <person name="Stamps B.W."/>
            <person name="Losey N.A."/>
            <person name="Lawson P.A."/>
            <person name="Stevenson B.S."/>
        </authorList>
    </citation>
    <scope>NUCLEOTIDE SEQUENCE [LARGE SCALE GENOMIC DNA]</scope>
    <source>
        <strain evidence="3 4">MP-01</strain>
    </source>
</reference>
<dbReference type="InterPro" id="IPR026881">
    <property type="entry name" value="WYL_dom"/>
</dbReference>